<dbReference type="AlphaFoldDB" id="A0A4T2BV59"/>
<protein>
    <submittedName>
        <fullName evidence="2">Murein transglycosylase</fullName>
    </submittedName>
</protein>
<dbReference type="CDD" id="cd13399">
    <property type="entry name" value="Slt35-like"/>
    <property type="match status" value="1"/>
</dbReference>
<reference evidence="2 3" key="1">
    <citation type="journal article" date="2019" name="Microorganisms">
        <title>Systematic Affiliation and Genome Analysis of Subtercola vilae DB165(T) with Particular Emphasis on Cold Adaptation of an Isolate from a High-Altitude Cold Volcano Lake.</title>
        <authorList>
            <person name="Villalobos A.S."/>
            <person name="Wiese J."/>
            <person name="Imhoff J.F."/>
            <person name="Dorador C."/>
            <person name="Keller A."/>
            <person name="Hentschel U."/>
        </authorList>
    </citation>
    <scope>NUCLEOTIDE SEQUENCE [LARGE SCALE GENOMIC DNA]</scope>
    <source>
        <strain evidence="2 3">DB165</strain>
    </source>
</reference>
<sequence>MAATGGSQGAGVAEASAVGSNTAAATQSAGGAGGDAALVDPTWATASAARTGIPYRALVGYAGTALALARELPQCHVGWNTLAALGSIESAHGTHAGSTITADGAASPAIYGPALDGSEYPAVSDTDGGALDGTANGDRAVGPLQFIPSTWMRWGADGNGDGVSDPQQIDDASLAAGRYLCSYGDLSGAAGWRASVFAYNHVESYVDAVAETANRYAAAVG</sequence>
<dbReference type="PANTHER" id="PTHR30163:SF8">
    <property type="entry name" value="LYTIC MUREIN TRANSGLYCOSYLASE"/>
    <property type="match status" value="1"/>
</dbReference>
<name>A0A4T2BV59_9MICO</name>
<organism evidence="2 3">
    <name type="scientific">Subtercola vilae</name>
    <dbReference type="NCBI Taxonomy" id="2056433"/>
    <lineage>
        <taxon>Bacteria</taxon>
        <taxon>Bacillati</taxon>
        <taxon>Actinomycetota</taxon>
        <taxon>Actinomycetes</taxon>
        <taxon>Micrococcales</taxon>
        <taxon>Microbacteriaceae</taxon>
        <taxon>Subtercola</taxon>
    </lineage>
</organism>
<dbReference type="InterPro" id="IPR023346">
    <property type="entry name" value="Lysozyme-like_dom_sf"/>
</dbReference>
<feature type="domain" description="Transglycosylase SLT" evidence="1">
    <location>
        <begin position="133"/>
        <end position="184"/>
    </location>
</feature>
<dbReference type="OrthoDB" id="9796191at2"/>
<dbReference type="InterPro" id="IPR043426">
    <property type="entry name" value="MltB-like"/>
</dbReference>
<evidence type="ECO:0000313" key="2">
    <source>
        <dbReference type="EMBL" id="TIH33488.1"/>
    </source>
</evidence>
<dbReference type="SUPFAM" id="SSF53955">
    <property type="entry name" value="Lysozyme-like"/>
    <property type="match status" value="1"/>
</dbReference>
<dbReference type="PANTHER" id="PTHR30163">
    <property type="entry name" value="MEMBRANE-BOUND LYTIC MUREIN TRANSGLYCOSYLASE B"/>
    <property type="match status" value="1"/>
</dbReference>
<accession>A0A4T2BV59</accession>
<comment type="caution">
    <text evidence="2">The sequence shown here is derived from an EMBL/GenBank/DDBJ whole genome shotgun (WGS) entry which is preliminary data.</text>
</comment>
<dbReference type="Proteomes" id="UP000306192">
    <property type="component" value="Unassembled WGS sequence"/>
</dbReference>
<dbReference type="Pfam" id="PF13406">
    <property type="entry name" value="SLT_2"/>
    <property type="match status" value="1"/>
</dbReference>
<proteinExistence type="predicted"/>
<keyword evidence="3" id="KW-1185">Reference proteome</keyword>
<dbReference type="Gene3D" id="1.10.530.10">
    <property type="match status" value="1"/>
</dbReference>
<evidence type="ECO:0000259" key="1">
    <source>
        <dbReference type="Pfam" id="PF13406"/>
    </source>
</evidence>
<dbReference type="GO" id="GO:0009253">
    <property type="term" value="P:peptidoglycan catabolic process"/>
    <property type="evidence" value="ECO:0007669"/>
    <property type="project" value="TreeGrafter"/>
</dbReference>
<dbReference type="InterPro" id="IPR031304">
    <property type="entry name" value="SLT_2"/>
</dbReference>
<dbReference type="GO" id="GO:0008933">
    <property type="term" value="F:peptidoglycan lytic transglycosylase activity"/>
    <property type="evidence" value="ECO:0007669"/>
    <property type="project" value="TreeGrafter"/>
</dbReference>
<gene>
    <name evidence="2" type="ORF">D4765_14805</name>
</gene>
<dbReference type="EMBL" id="QYRT01000035">
    <property type="protein sequence ID" value="TIH33488.1"/>
    <property type="molecule type" value="Genomic_DNA"/>
</dbReference>
<evidence type="ECO:0000313" key="3">
    <source>
        <dbReference type="Proteomes" id="UP000306192"/>
    </source>
</evidence>